<reference evidence="1 2" key="1">
    <citation type="submission" date="2016-12" db="EMBL/GenBank/DDBJ databases">
        <title>Amycolatopsis keratiniphila subsp. keratiniphila genome sequencing and assembly.</title>
        <authorList>
            <person name="Mayilraj S."/>
            <person name="Kaur N."/>
        </authorList>
    </citation>
    <scope>NUCLEOTIDE SEQUENCE [LARGE SCALE GENOMIC DNA]</scope>
    <source>
        <strain evidence="1 2">DSM 44409</strain>
    </source>
</reference>
<dbReference type="EMBL" id="LQMT02000010">
    <property type="protein sequence ID" value="ONF72573.1"/>
    <property type="molecule type" value="Genomic_DNA"/>
</dbReference>
<protein>
    <submittedName>
        <fullName evidence="1">Uncharacterized protein</fullName>
    </submittedName>
</protein>
<proteinExistence type="predicted"/>
<evidence type="ECO:0000313" key="1">
    <source>
        <dbReference type="EMBL" id="ONF72573.1"/>
    </source>
</evidence>
<dbReference type="Proteomes" id="UP000076660">
    <property type="component" value="Unassembled WGS sequence"/>
</dbReference>
<dbReference type="Pfam" id="PF19674">
    <property type="entry name" value="DUF6177"/>
    <property type="match status" value="1"/>
</dbReference>
<name>A0A1W2LZB4_9PSEU</name>
<sequence>MVEQVTGHPAADLATEEALIVEQSRGVVPASSWVIDAARSALRSKRILQVLTPEESRITYPMELLLADAAAEWIVQEDASRYRDGIRGVPMSWTGTRFARDPGRRAVPPQEPEIDTGDLEIRISVVHPAEAPLRLGTAVEAALRALTGEAPTGWGNAEPATRPWSAEEVTEYCRNRAPGHTQLVVVGPGMTGQLRVSSADRGLVEETLLSGPGAGTVRPEDVASLAGQVAGTARLMLVAVHPGRRGGSRSSTPSRPALPYGLLAGQEIVAARGVEHAERAPTARIELLGSAAWCTFDGGPRPPYEQLADLLRHFGLPRS</sequence>
<dbReference type="AlphaFoldDB" id="A0A1W2LZB4"/>
<gene>
    <name evidence="1" type="ORF">AVR91_0210295</name>
</gene>
<dbReference type="OrthoDB" id="5103427at2"/>
<dbReference type="InterPro" id="IPR046175">
    <property type="entry name" value="DUF6177"/>
</dbReference>
<accession>A0A1W2LZB4</accession>
<comment type="caution">
    <text evidence="1">The sequence shown here is derived from an EMBL/GenBank/DDBJ whole genome shotgun (WGS) entry which is preliminary data.</text>
</comment>
<dbReference type="RefSeq" id="WP_063273605.1">
    <property type="nucleotide sequence ID" value="NZ_LQMT02000010.1"/>
</dbReference>
<evidence type="ECO:0000313" key="2">
    <source>
        <dbReference type="Proteomes" id="UP000076660"/>
    </source>
</evidence>
<organism evidence="1 2">
    <name type="scientific">Amycolatopsis keratiniphila subsp. keratiniphila</name>
    <dbReference type="NCBI Taxonomy" id="227715"/>
    <lineage>
        <taxon>Bacteria</taxon>
        <taxon>Bacillati</taxon>
        <taxon>Actinomycetota</taxon>
        <taxon>Actinomycetes</taxon>
        <taxon>Pseudonocardiales</taxon>
        <taxon>Pseudonocardiaceae</taxon>
        <taxon>Amycolatopsis</taxon>
        <taxon>Amycolatopsis japonica group</taxon>
    </lineage>
</organism>